<comment type="caution">
    <text evidence="3">The sequence shown here is derived from an EMBL/GenBank/DDBJ whole genome shotgun (WGS) entry which is preliminary data.</text>
</comment>
<proteinExistence type="predicted"/>
<feature type="signal peptide" evidence="2">
    <location>
        <begin position="1"/>
        <end position="16"/>
    </location>
</feature>
<dbReference type="Proteomes" id="UP001292094">
    <property type="component" value="Unassembled WGS sequence"/>
</dbReference>
<feature type="region of interest" description="Disordered" evidence="1">
    <location>
        <begin position="51"/>
        <end position="79"/>
    </location>
</feature>
<evidence type="ECO:0000313" key="4">
    <source>
        <dbReference type="Proteomes" id="UP001292094"/>
    </source>
</evidence>
<evidence type="ECO:0000256" key="2">
    <source>
        <dbReference type="SAM" id="SignalP"/>
    </source>
</evidence>
<keyword evidence="2" id="KW-0732">Signal</keyword>
<organism evidence="3 4">
    <name type="scientific">Petrolisthes manimaculis</name>
    <dbReference type="NCBI Taxonomy" id="1843537"/>
    <lineage>
        <taxon>Eukaryota</taxon>
        <taxon>Metazoa</taxon>
        <taxon>Ecdysozoa</taxon>
        <taxon>Arthropoda</taxon>
        <taxon>Crustacea</taxon>
        <taxon>Multicrustacea</taxon>
        <taxon>Malacostraca</taxon>
        <taxon>Eumalacostraca</taxon>
        <taxon>Eucarida</taxon>
        <taxon>Decapoda</taxon>
        <taxon>Pleocyemata</taxon>
        <taxon>Anomura</taxon>
        <taxon>Galatheoidea</taxon>
        <taxon>Porcellanidae</taxon>
        <taxon>Petrolisthes</taxon>
    </lineage>
</organism>
<feature type="chain" id="PRO_5041949680" evidence="2">
    <location>
        <begin position="17"/>
        <end position="79"/>
    </location>
</feature>
<dbReference type="EMBL" id="JAWZYT010000031">
    <property type="protein sequence ID" value="KAK4329156.1"/>
    <property type="molecule type" value="Genomic_DNA"/>
</dbReference>
<dbReference type="AlphaFoldDB" id="A0AAE1QMJ5"/>
<sequence>MKTLIIAALCLVSVSAEPESDADPGYVSLGYRGHGGYGVHYGGGYGSRWKRNADPESAAEPEAEPEAEASFSIHGGYGR</sequence>
<feature type="compositionally biased region" description="Acidic residues" evidence="1">
    <location>
        <begin position="57"/>
        <end position="67"/>
    </location>
</feature>
<keyword evidence="4" id="KW-1185">Reference proteome</keyword>
<evidence type="ECO:0000256" key="1">
    <source>
        <dbReference type="SAM" id="MobiDB-lite"/>
    </source>
</evidence>
<reference evidence="3" key="1">
    <citation type="submission" date="2023-11" db="EMBL/GenBank/DDBJ databases">
        <title>Genome assemblies of two species of porcelain crab, Petrolisthes cinctipes and Petrolisthes manimaculis (Anomura: Porcellanidae).</title>
        <authorList>
            <person name="Angst P."/>
        </authorList>
    </citation>
    <scope>NUCLEOTIDE SEQUENCE</scope>
    <source>
        <strain evidence="3">PB745_02</strain>
        <tissue evidence="3">Gill</tissue>
    </source>
</reference>
<gene>
    <name evidence="3" type="ORF">Pmani_000498</name>
</gene>
<evidence type="ECO:0000313" key="3">
    <source>
        <dbReference type="EMBL" id="KAK4329156.1"/>
    </source>
</evidence>
<protein>
    <submittedName>
        <fullName evidence="3">Uncharacterized protein</fullName>
    </submittedName>
</protein>
<name>A0AAE1QMJ5_9EUCA</name>
<accession>A0AAE1QMJ5</accession>